<name>A0A067JCD3_JATCU</name>
<reference evidence="2 3" key="1">
    <citation type="journal article" date="2014" name="PLoS ONE">
        <title>Global Analysis of Gene Expression Profiles in Physic Nut (Jatropha curcas L.) Seedlings Exposed to Salt Stress.</title>
        <authorList>
            <person name="Zhang L."/>
            <person name="Zhang C."/>
            <person name="Wu P."/>
            <person name="Chen Y."/>
            <person name="Li M."/>
            <person name="Jiang H."/>
            <person name="Wu G."/>
        </authorList>
    </citation>
    <scope>NUCLEOTIDE SEQUENCE [LARGE SCALE GENOMIC DNA]</scope>
    <source>
        <strain evidence="3">cv. GZQX0401</strain>
        <tissue evidence="2">Young leaves</tissue>
    </source>
</reference>
<evidence type="ECO:0000313" key="3">
    <source>
        <dbReference type="Proteomes" id="UP000027138"/>
    </source>
</evidence>
<evidence type="ECO:0000256" key="1">
    <source>
        <dbReference type="SAM" id="MobiDB-lite"/>
    </source>
</evidence>
<accession>A0A067JCD3</accession>
<dbReference type="Proteomes" id="UP000027138">
    <property type="component" value="Unassembled WGS sequence"/>
</dbReference>
<dbReference type="AlphaFoldDB" id="A0A067JCD3"/>
<proteinExistence type="predicted"/>
<keyword evidence="3" id="KW-1185">Reference proteome</keyword>
<dbReference type="EMBL" id="KK916135">
    <property type="protein sequence ID" value="KDP20403.1"/>
    <property type="molecule type" value="Genomic_DNA"/>
</dbReference>
<sequence>MDWSLEPTFEALFHSLSCEDKDLLSPFELNRLSYSTQTAVCPPPLGGCARLGLGRSARPTGWACSPPLGGSARPLWAGLGGSARPLWAGVPAPSWRTGPPLRAIVPALEADTPAPEGCEYSNFEAQKASYPGRGGGGRP</sequence>
<protein>
    <submittedName>
        <fullName evidence="2">Uncharacterized protein</fullName>
    </submittedName>
</protein>
<feature type="region of interest" description="Disordered" evidence="1">
    <location>
        <begin position="116"/>
        <end position="139"/>
    </location>
</feature>
<gene>
    <name evidence="2" type="ORF">JCGZ_06388</name>
</gene>
<organism evidence="2 3">
    <name type="scientific">Jatropha curcas</name>
    <name type="common">Barbados nut</name>
    <dbReference type="NCBI Taxonomy" id="180498"/>
    <lineage>
        <taxon>Eukaryota</taxon>
        <taxon>Viridiplantae</taxon>
        <taxon>Streptophyta</taxon>
        <taxon>Embryophyta</taxon>
        <taxon>Tracheophyta</taxon>
        <taxon>Spermatophyta</taxon>
        <taxon>Magnoliopsida</taxon>
        <taxon>eudicotyledons</taxon>
        <taxon>Gunneridae</taxon>
        <taxon>Pentapetalae</taxon>
        <taxon>rosids</taxon>
        <taxon>fabids</taxon>
        <taxon>Malpighiales</taxon>
        <taxon>Euphorbiaceae</taxon>
        <taxon>Crotonoideae</taxon>
        <taxon>Jatropheae</taxon>
        <taxon>Jatropha</taxon>
    </lineage>
</organism>
<evidence type="ECO:0000313" key="2">
    <source>
        <dbReference type="EMBL" id="KDP20403.1"/>
    </source>
</evidence>